<gene>
    <name evidence="2" type="ORF">AAE3_LOCUS815</name>
</gene>
<dbReference type="InterPro" id="IPR053006">
    <property type="entry name" value="Meiosis_regulatory"/>
</dbReference>
<dbReference type="Pfam" id="PF13455">
    <property type="entry name" value="MUG113"/>
    <property type="match status" value="1"/>
</dbReference>
<feature type="region of interest" description="Disordered" evidence="1">
    <location>
        <begin position="52"/>
        <end position="71"/>
    </location>
</feature>
<proteinExistence type="predicted"/>
<reference evidence="2 3" key="1">
    <citation type="submission" date="2020-01" db="EMBL/GenBank/DDBJ databases">
        <authorList>
            <person name="Gupta K D."/>
        </authorList>
    </citation>
    <scope>NUCLEOTIDE SEQUENCE [LARGE SCALE GENOMIC DNA]</scope>
</reference>
<accession>A0A8S0WIZ4</accession>
<name>A0A8S0WIZ4_CYCAE</name>
<comment type="caution">
    <text evidence="2">The sequence shown here is derived from an EMBL/GenBank/DDBJ whole genome shotgun (WGS) entry which is preliminary data.</text>
</comment>
<organism evidence="2 3">
    <name type="scientific">Cyclocybe aegerita</name>
    <name type="common">Black poplar mushroom</name>
    <name type="synonym">Agrocybe aegerita</name>
    <dbReference type="NCBI Taxonomy" id="1973307"/>
    <lineage>
        <taxon>Eukaryota</taxon>
        <taxon>Fungi</taxon>
        <taxon>Dikarya</taxon>
        <taxon>Basidiomycota</taxon>
        <taxon>Agaricomycotina</taxon>
        <taxon>Agaricomycetes</taxon>
        <taxon>Agaricomycetidae</taxon>
        <taxon>Agaricales</taxon>
        <taxon>Agaricineae</taxon>
        <taxon>Bolbitiaceae</taxon>
        <taxon>Cyclocybe</taxon>
    </lineage>
</organism>
<sequence length="427" mass="47231">MPRPFVAHNVGRSRYEYAAASTPRLDKSIAGDSKCDESSGTLEAQHSELASRCHDSPPRYHSAGASHHNSEAGSHEIEASLFIHPILLNLLTSHQDLLRAILSGSTVNSGNMHGSVKIVINGPVYIGLRGPVDNELCGRTDIEIRGPIEIERPNFNRGESISTPCFRDDRFDFVDTRETISAPPFLTRGRCQAITLKGSQCKRNGKPNFCYQHVNKLIAVPGFNTRTSKASQYVNFEDWIPSYLHPKTQARLRVEMEKTGSPSDVAGYIYVFEIKDLAEPDIIKLKVGYTKNLERRLSQWNRQCGSQQHVLRGYYPEPEAGDATLLPGMLRPGVLESLVHIELEDLASTFSYLTPGWQAMPAPDVQKNTSPRMHALVNAQMRRPVLFPNGDQSASASVRVAVRCTRKSGAGRMGRTRVASGRVLSGL</sequence>
<dbReference type="PANTHER" id="PTHR28094">
    <property type="entry name" value="MEIOTICALLY UP-REGULATED GENE 113 PROTEIN"/>
    <property type="match status" value="1"/>
</dbReference>
<dbReference type="OrthoDB" id="2417614at2759"/>
<evidence type="ECO:0000313" key="2">
    <source>
        <dbReference type="EMBL" id="CAA7257369.1"/>
    </source>
</evidence>
<protein>
    <submittedName>
        <fullName evidence="2">Uncharacterized protein</fullName>
    </submittedName>
</protein>
<dbReference type="AlphaFoldDB" id="A0A8S0WIZ4"/>
<evidence type="ECO:0000313" key="3">
    <source>
        <dbReference type="Proteomes" id="UP000467700"/>
    </source>
</evidence>
<dbReference type="PANTHER" id="PTHR28094:SF1">
    <property type="entry name" value="MEIOTICALLY UP-REGULATED GENE 113 PROTEIN"/>
    <property type="match status" value="1"/>
</dbReference>
<evidence type="ECO:0000256" key="1">
    <source>
        <dbReference type="SAM" id="MobiDB-lite"/>
    </source>
</evidence>
<dbReference type="Proteomes" id="UP000467700">
    <property type="component" value="Unassembled WGS sequence"/>
</dbReference>
<dbReference type="EMBL" id="CACVBS010000001">
    <property type="protein sequence ID" value="CAA7257369.1"/>
    <property type="molecule type" value="Genomic_DNA"/>
</dbReference>
<keyword evidence="3" id="KW-1185">Reference proteome</keyword>